<gene>
    <name evidence="9" type="ORF">EDD33_0126</name>
</gene>
<dbReference type="GO" id="GO:0016209">
    <property type="term" value="F:antioxidant activity"/>
    <property type="evidence" value="ECO:0007669"/>
    <property type="project" value="InterPro"/>
</dbReference>
<evidence type="ECO:0000256" key="7">
    <source>
        <dbReference type="SAM" id="SignalP"/>
    </source>
</evidence>
<keyword evidence="10" id="KW-1185">Reference proteome</keyword>
<reference evidence="9 10" key="1">
    <citation type="submission" date="2018-11" db="EMBL/GenBank/DDBJ databases">
        <title>Sequencing the genomes of 1000 actinobacteria strains.</title>
        <authorList>
            <person name="Klenk H.-P."/>
        </authorList>
    </citation>
    <scope>NUCLEOTIDE SEQUENCE [LARGE SCALE GENOMIC DNA]</scope>
    <source>
        <strain evidence="9 10">DSM 12652</strain>
    </source>
</reference>
<evidence type="ECO:0000256" key="6">
    <source>
        <dbReference type="SAM" id="MobiDB-lite"/>
    </source>
</evidence>
<comment type="caution">
    <text evidence="9">The sequence shown here is derived from an EMBL/GenBank/DDBJ whole genome shotgun (WGS) entry which is preliminary data.</text>
</comment>
<sequence>MRRRRRFALAAASALLLTGCASGVDPADSSTGTDQQPSLEGETSGELPDVRLDPFDGSGEPLDLGSVKGPLVLNVWASWCAPCREELPYYQSFSEAFQGRVDVVGIDFQDTQTGRAKELVEDTGVTYPLYSDPDGVTRTRILPRIVLVDAGGEVVFQQYVEIESVRQLEDLVAEHLGVRA</sequence>
<keyword evidence="3" id="KW-0735">Signal-anchor</keyword>
<dbReference type="InterPro" id="IPR017937">
    <property type="entry name" value="Thioredoxin_CS"/>
</dbReference>
<dbReference type="GO" id="GO:0016853">
    <property type="term" value="F:isomerase activity"/>
    <property type="evidence" value="ECO:0007669"/>
    <property type="project" value="UniProtKB-KW"/>
</dbReference>
<organism evidence="9 10">
    <name type="scientific">Nocardioides aurantiacus</name>
    <dbReference type="NCBI Taxonomy" id="86796"/>
    <lineage>
        <taxon>Bacteria</taxon>
        <taxon>Bacillati</taxon>
        <taxon>Actinomycetota</taxon>
        <taxon>Actinomycetes</taxon>
        <taxon>Propionibacteriales</taxon>
        <taxon>Nocardioidaceae</taxon>
        <taxon>Nocardioides</taxon>
    </lineage>
</organism>
<dbReference type="InterPro" id="IPR000866">
    <property type="entry name" value="AhpC/TSA"/>
</dbReference>
<dbReference type="PANTHER" id="PTHR42852">
    <property type="entry name" value="THIOL:DISULFIDE INTERCHANGE PROTEIN DSBE"/>
    <property type="match status" value="1"/>
</dbReference>
<feature type="signal peptide" evidence="7">
    <location>
        <begin position="1"/>
        <end position="23"/>
    </location>
</feature>
<dbReference type="InterPro" id="IPR013766">
    <property type="entry name" value="Thioredoxin_domain"/>
</dbReference>
<dbReference type="EMBL" id="RKHO01000001">
    <property type="protein sequence ID" value="ROR89306.1"/>
    <property type="molecule type" value="Genomic_DNA"/>
</dbReference>
<comment type="subcellular location">
    <subcellularLocation>
        <location evidence="1">Cell envelope</location>
    </subcellularLocation>
</comment>
<proteinExistence type="predicted"/>
<dbReference type="GO" id="GO:0016491">
    <property type="term" value="F:oxidoreductase activity"/>
    <property type="evidence" value="ECO:0007669"/>
    <property type="project" value="InterPro"/>
</dbReference>
<dbReference type="Gene3D" id="3.40.30.10">
    <property type="entry name" value="Glutaredoxin"/>
    <property type="match status" value="1"/>
</dbReference>
<dbReference type="SUPFAM" id="SSF52833">
    <property type="entry name" value="Thioredoxin-like"/>
    <property type="match status" value="1"/>
</dbReference>
<feature type="region of interest" description="Disordered" evidence="6">
    <location>
        <begin position="24"/>
        <end position="49"/>
    </location>
</feature>
<protein>
    <submittedName>
        <fullName evidence="9">Thiol-disulfide isomerase/thioredoxin</fullName>
    </submittedName>
</protein>
<dbReference type="InterPro" id="IPR036249">
    <property type="entry name" value="Thioredoxin-like_sf"/>
</dbReference>
<dbReference type="GO" id="GO:0030313">
    <property type="term" value="C:cell envelope"/>
    <property type="evidence" value="ECO:0007669"/>
    <property type="project" value="UniProtKB-SubCell"/>
</dbReference>
<feature type="domain" description="Thioredoxin" evidence="8">
    <location>
        <begin position="41"/>
        <end position="177"/>
    </location>
</feature>
<evidence type="ECO:0000256" key="4">
    <source>
        <dbReference type="ARBA" id="ARBA00023157"/>
    </source>
</evidence>
<feature type="compositionally biased region" description="Polar residues" evidence="6">
    <location>
        <begin position="28"/>
        <end position="38"/>
    </location>
</feature>
<dbReference type="RefSeq" id="WP_170169662.1">
    <property type="nucleotide sequence ID" value="NZ_RKHO01000001.1"/>
</dbReference>
<dbReference type="GO" id="GO:0017004">
    <property type="term" value="P:cytochrome complex assembly"/>
    <property type="evidence" value="ECO:0007669"/>
    <property type="project" value="UniProtKB-KW"/>
</dbReference>
<dbReference type="InterPro" id="IPR050553">
    <property type="entry name" value="Thioredoxin_ResA/DsbE_sf"/>
</dbReference>
<keyword evidence="7" id="KW-0732">Signal</keyword>
<keyword evidence="3" id="KW-0812">Transmembrane</keyword>
<evidence type="ECO:0000256" key="3">
    <source>
        <dbReference type="ARBA" id="ARBA00022968"/>
    </source>
</evidence>
<keyword evidence="4" id="KW-1015">Disulfide bond</keyword>
<name>A0A3N2CPH9_9ACTN</name>
<feature type="chain" id="PRO_5018175850" evidence="7">
    <location>
        <begin position="24"/>
        <end position="180"/>
    </location>
</feature>
<evidence type="ECO:0000313" key="10">
    <source>
        <dbReference type="Proteomes" id="UP000281738"/>
    </source>
</evidence>
<dbReference type="Pfam" id="PF00578">
    <property type="entry name" value="AhpC-TSA"/>
    <property type="match status" value="1"/>
</dbReference>
<evidence type="ECO:0000256" key="1">
    <source>
        <dbReference type="ARBA" id="ARBA00004196"/>
    </source>
</evidence>
<dbReference type="PROSITE" id="PS51257">
    <property type="entry name" value="PROKAR_LIPOPROTEIN"/>
    <property type="match status" value="1"/>
</dbReference>
<dbReference type="PANTHER" id="PTHR42852:SF6">
    <property type="entry name" value="THIOL:DISULFIDE INTERCHANGE PROTEIN DSBE"/>
    <property type="match status" value="1"/>
</dbReference>
<evidence type="ECO:0000256" key="2">
    <source>
        <dbReference type="ARBA" id="ARBA00022748"/>
    </source>
</evidence>
<dbReference type="PROSITE" id="PS00194">
    <property type="entry name" value="THIOREDOXIN_1"/>
    <property type="match status" value="1"/>
</dbReference>
<evidence type="ECO:0000313" key="9">
    <source>
        <dbReference type="EMBL" id="ROR89306.1"/>
    </source>
</evidence>
<keyword evidence="2" id="KW-0201">Cytochrome c-type biogenesis</keyword>
<evidence type="ECO:0000259" key="8">
    <source>
        <dbReference type="PROSITE" id="PS51352"/>
    </source>
</evidence>
<keyword evidence="9" id="KW-0413">Isomerase</keyword>
<dbReference type="Proteomes" id="UP000281738">
    <property type="component" value="Unassembled WGS sequence"/>
</dbReference>
<keyword evidence="5" id="KW-0676">Redox-active center</keyword>
<accession>A0A3N2CPH9</accession>
<dbReference type="CDD" id="cd02966">
    <property type="entry name" value="TlpA_like_family"/>
    <property type="match status" value="1"/>
</dbReference>
<dbReference type="AlphaFoldDB" id="A0A3N2CPH9"/>
<evidence type="ECO:0000256" key="5">
    <source>
        <dbReference type="ARBA" id="ARBA00023284"/>
    </source>
</evidence>
<dbReference type="PROSITE" id="PS51352">
    <property type="entry name" value="THIOREDOXIN_2"/>
    <property type="match status" value="1"/>
</dbReference>